<accession>A0ABP0FAF9</accession>
<dbReference type="Gene3D" id="3.40.50.300">
    <property type="entry name" value="P-loop containing nucleotide triphosphate hydrolases"/>
    <property type="match status" value="1"/>
</dbReference>
<dbReference type="Pfam" id="PF06309">
    <property type="entry name" value="Torsin"/>
    <property type="match status" value="1"/>
</dbReference>
<sequence length="344" mass="38903">MKVSTVVVLTLCQFCKISFALEPITTTLVLGASGVALISTLLGEYVGLSNFRCKSGLIECCGSTHIQPNMTGLKYELNNLLFGQHLVNDVAFRAVKSHLDDENPHKPLVMSFHGWTGGGKNYVTRMIVDNIYVKKQKSSFVHIFNAEVDFKHASQVSLYKDQLQSWLHGNVSRCGRSIFIFDEMDHMPEGLIDAIKPYLGTDPIHHVDFRKSIFIFLSNTGGNAVVKKTIEIWQEGRSRESIKLSEMQAILAKSAYNQKSGLRYSGIVEKNLIDHFIPFLPLERHHVRKCIKVEVDRLNIKKPIAKTVYDEIMDELLWFPADTRLYSQSGCKKISQKVKIVLNS</sequence>
<dbReference type="Proteomes" id="UP001642483">
    <property type="component" value="Unassembled WGS sequence"/>
</dbReference>
<dbReference type="InterPro" id="IPR027417">
    <property type="entry name" value="P-loop_NTPase"/>
</dbReference>
<evidence type="ECO:0000256" key="2">
    <source>
        <dbReference type="SAM" id="SignalP"/>
    </source>
</evidence>
<keyword evidence="2" id="KW-0732">Signal</keyword>
<organism evidence="4 5">
    <name type="scientific">Clavelina lepadiformis</name>
    <name type="common">Light-bulb sea squirt</name>
    <name type="synonym">Ascidia lepadiformis</name>
    <dbReference type="NCBI Taxonomy" id="159417"/>
    <lineage>
        <taxon>Eukaryota</taxon>
        <taxon>Metazoa</taxon>
        <taxon>Chordata</taxon>
        <taxon>Tunicata</taxon>
        <taxon>Ascidiacea</taxon>
        <taxon>Aplousobranchia</taxon>
        <taxon>Clavelinidae</taxon>
        <taxon>Clavelina</taxon>
    </lineage>
</organism>
<reference evidence="4 5" key="1">
    <citation type="submission" date="2024-02" db="EMBL/GenBank/DDBJ databases">
        <authorList>
            <person name="Daric V."/>
            <person name="Darras S."/>
        </authorList>
    </citation>
    <scope>NUCLEOTIDE SEQUENCE [LARGE SCALE GENOMIC DNA]</scope>
</reference>
<protein>
    <recommendedName>
        <fullName evidence="3">Torsin-1A C-terminal domain-containing protein</fullName>
    </recommendedName>
</protein>
<dbReference type="InterPro" id="IPR049337">
    <property type="entry name" value="TOR1A_C"/>
</dbReference>
<evidence type="ECO:0000259" key="3">
    <source>
        <dbReference type="Pfam" id="PF21376"/>
    </source>
</evidence>
<dbReference type="InterPro" id="IPR010448">
    <property type="entry name" value="Torsin"/>
</dbReference>
<feature type="signal peptide" evidence="2">
    <location>
        <begin position="1"/>
        <end position="20"/>
    </location>
</feature>
<feature type="domain" description="Torsin-1A C-terminal" evidence="3">
    <location>
        <begin position="282"/>
        <end position="338"/>
    </location>
</feature>
<evidence type="ECO:0000313" key="5">
    <source>
        <dbReference type="Proteomes" id="UP001642483"/>
    </source>
</evidence>
<evidence type="ECO:0000256" key="1">
    <source>
        <dbReference type="ARBA" id="ARBA00006235"/>
    </source>
</evidence>
<comment type="similarity">
    <text evidence="1">Belongs to the ClpA/ClpB family. Torsin subfamily.</text>
</comment>
<keyword evidence="5" id="KW-1185">Reference proteome</keyword>
<evidence type="ECO:0000313" key="4">
    <source>
        <dbReference type="EMBL" id="CAK8675187.1"/>
    </source>
</evidence>
<gene>
    <name evidence="4" type="ORF">CVLEPA_LOCUS4793</name>
</gene>
<dbReference type="SUPFAM" id="SSF52540">
    <property type="entry name" value="P-loop containing nucleoside triphosphate hydrolases"/>
    <property type="match status" value="1"/>
</dbReference>
<dbReference type="PANTHER" id="PTHR10760">
    <property type="entry name" value="TORSIN"/>
    <property type="match status" value="1"/>
</dbReference>
<feature type="chain" id="PRO_5046374494" description="Torsin-1A C-terminal domain-containing protein" evidence="2">
    <location>
        <begin position="21"/>
        <end position="344"/>
    </location>
</feature>
<dbReference type="PANTHER" id="PTHR10760:SF2">
    <property type="entry name" value="LD13476P-RELATED"/>
    <property type="match status" value="1"/>
</dbReference>
<proteinExistence type="inferred from homology"/>
<dbReference type="EMBL" id="CAWYQH010000013">
    <property type="protein sequence ID" value="CAK8675187.1"/>
    <property type="molecule type" value="Genomic_DNA"/>
</dbReference>
<comment type="caution">
    <text evidence="4">The sequence shown here is derived from an EMBL/GenBank/DDBJ whole genome shotgun (WGS) entry which is preliminary data.</text>
</comment>
<name>A0ABP0FAF9_CLALP</name>
<dbReference type="Pfam" id="PF21376">
    <property type="entry name" value="TOR1A_C"/>
    <property type="match status" value="1"/>
</dbReference>